<feature type="region of interest" description="Disordered" evidence="3">
    <location>
        <begin position="95"/>
        <end position="114"/>
    </location>
</feature>
<dbReference type="FunCoup" id="E3M2K2">
    <property type="interactions" value="1080"/>
</dbReference>
<organism evidence="6">
    <name type="scientific">Caenorhabditis remanei</name>
    <name type="common">Caenorhabditis vulgaris</name>
    <dbReference type="NCBI Taxonomy" id="31234"/>
    <lineage>
        <taxon>Eukaryota</taxon>
        <taxon>Metazoa</taxon>
        <taxon>Ecdysozoa</taxon>
        <taxon>Nematoda</taxon>
        <taxon>Chromadorea</taxon>
        <taxon>Rhabditida</taxon>
        <taxon>Rhabditina</taxon>
        <taxon>Rhabditomorpha</taxon>
        <taxon>Rhabditoidea</taxon>
        <taxon>Rhabditidae</taxon>
        <taxon>Peloderinae</taxon>
        <taxon>Caenorhabditis</taxon>
    </lineage>
</organism>
<evidence type="ECO:0000256" key="4">
    <source>
        <dbReference type="SAM" id="Phobius"/>
    </source>
</evidence>
<evidence type="ECO:0000313" key="6">
    <source>
        <dbReference type="Proteomes" id="UP000008281"/>
    </source>
</evidence>
<evidence type="ECO:0000256" key="3">
    <source>
        <dbReference type="SAM" id="MobiDB-lite"/>
    </source>
</evidence>
<dbReference type="Pfam" id="PF01391">
    <property type="entry name" value="Collagen"/>
    <property type="match status" value="1"/>
</dbReference>
<protein>
    <submittedName>
        <fullName evidence="5">CRE-COL-177 protein</fullName>
    </submittedName>
</protein>
<dbReference type="PANTHER" id="PTHR24637:SF380">
    <property type="entry name" value="COL_CUTICLE_N DOMAIN-CONTAINING PROTEIN"/>
    <property type="match status" value="1"/>
</dbReference>
<dbReference type="HOGENOM" id="CLU_052408_0_0_1"/>
<keyword evidence="1" id="KW-0677">Repeat</keyword>
<accession>E3M2K2</accession>
<proteinExistence type="predicted"/>
<keyword evidence="4" id="KW-0472">Membrane</keyword>
<name>E3M2K2_CAERE</name>
<feature type="compositionally biased region" description="Polar residues" evidence="3">
    <location>
        <begin position="315"/>
        <end position="335"/>
    </location>
</feature>
<feature type="compositionally biased region" description="Low complexity" evidence="3">
    <location>
        <begin position="236"/>
        <end position="263"/>
    </location>
</feature>
<evidence type="ECO:0000313" key="5">
    <source>
        <dbReference type="EMBL" id="EFO89645.1"/>
    </source>
</evidence>
<dbReference type="AlphaFoldDB" id="E3M2K2"/>
<dbReference type="PANTHER" id="PTHR24637">
    <property type="entry name" value="COLLAGEN"/>
    <property type="match status" value="1"/>
</dbReference>
<dbReference type="OMA" id="EPKICDC"/>
<dbReference type="InterPro" id="IPR008160">
    <property type="entry name" value="Collagen"/>
</dbReference>
<dbReference type="STRING" id="31234.E3M2K2"/>
<evidence type="ECO:0000256" key="1">
    <source>
        <dbReference type="ARBA" id="ARBA00022737"/>
    </source>
</evidence>
<dbReference type="InParanoid" id="E3M2K2"/>
<feature type="transmembrane region" description="Helical" evidence="4">
    <location>
        <begin position="21"/>
        <end position="39"/>
    </location>
</feature>
<keyword evidence="4" id="KW-0812">Transmembrane</keyword>
<keyword evidence="2" id="KW-1015">Disulfide bond</keyword>
<evidence type="ECO:0000256" key="2">
    <source>
        <dbReference type="ARBA" id="ARBA00023157"/>
    </source>
</evidence>
<reference evidence="5" key="1">
    <citation type="submission" date="2007-07" db="EMBL/GenBank/DDBJ databases">
        <title>PCAP assembly of the Caenorhabditis remanei genome.</title>
        <authorList>
            <consortium name="The Caenorhabditis remanei Sequencing Consortium"/>
            <person name="Wilson R.K."/>
        </authorList>
    </citation>
    <scope>NUCLEOTIDE SEQUENCE [LARGE SCALE GENOMIC DNA]</scope>
    <source>
        <strain evidence="5">PB4641</strain>
    </source>
</reference>
<dbReference type="EMBL" id="DS268422">
    <property type="protein sequence ID" value="EFO89645.1"/>
    <property type="molecule type" value="Genomic_DNA"/>
</dbReference>
<sequence>MKKKPVERDELIETASRIASCVSIFLIISSTAMYIFIGFKIGNVSFKLHNHAKGFEVFFLNFIDNNVFFQILKTDTESELLNVEYDHIRTSRQAWRKQQQRWRSGNGAGNRRKTHFEEPKICDCTVIDCPKGPRGPPGDDGNSPVDGNPGDPGKDGTDGIYQVDEPDCPPCPQGPPGEDGLRGEAGEPGRPGIPGEAGRPGTNEPGTIGAPGSRGQSGRNGPKGDPGEAGQDFVQLSGLPGPKGLPGPVGLPGARGDPGNNGKPAPPGPEGFPGPVGDPGDLGEYGLRGVPGRRGNPGKDGGYCQCPPREGAALSNRQTVRVSTTRNRPSTSNNDAVEDYESEIEKQSVPRQQPQQFQRKKWQKPNRQDHRDMYVNLRKNTHSDLIDVGESSMRRSPMAPLIAYKDSREVGHTNRVVMQRTSFGSKSNTVDFELR</sequence>
<keyword evidence="4" id="KW-1133">Transmembrane helix</keyword>
<keyword evidence="6" id="KW-1185">Reference proteome</keyword>
<dbReference type="eggNOG" id="KOG3544">
    <property type="taxonomic scope" value="Eukaryota"/>
</dbReference>
<dbReference type="OrthoDB" id="5983381at2759"/>
<dbReference type="Proteomes" id="UP000008281">
    <property type="component" value="Unassembled WGS sequence"/>
</dbReference>
<gene>
    <name evidence="5" type="primary">Cre-col-177</name>
    <name evidence="5" type="ORF">CRE_07452</name>
</gene>
<feature type="region of interest" description="Disordered" evidence="3">
    <location>
        <begin position="133"/>
        <end position="367"/>
    </location>
</feature>